<sequence>MLCSIFFILPLLVPSLHASPINKLRARYPPSIPKGSICFFTLNDAPMGNLHSKLTGADIQLHGKEEFCVLKAEEEKFNELEKIESVEDKTSLTTVIVHPGDKIWISAETLAREDLFEMKCFSSDEGSKICDAKLEILTEKWNIVDKMPLLADLTHYTSPPRNYTWF</sequence>
<evidence type="ECO:0000256" key="1">
    <source>
        <dbReference type="SAM" id="SignalP"/>
    </source>
</evidence>
<reference evidence="2" key="1">
    <citation type="submission" date="2022-08" db="EMBL/GenBank/DDBJ databases">
        <authorList>
            <consortium name="DOE Joint Genome Institute"/>
            <person name="Min B."/>
            <person name="Riley R."/>
            <person name="Sierra-Patev S."/>
            <person name="Naranjo-Ortiz M."/>
            <person name="Looney B."/>
            <person name="Konkel Z."/>
            <person name="Slot J.C."/>
            <person name="Sakamoto Y."/>
            <person name="Steenwyk J.L."/>
            <person name="Rokas A."/>
            <person name="Carro J."/>
            <person name="Camarero S."/>
            <person name="Ferreira P."/>
            <person name="Molpeceres G."/>
            <person name="Ruiz-Duenas F.J."/>
            <person name="Serrano A."/>
            <person name="Henrissat B."/>
            <person name="Drula E."/>
            <person name="Hughes K.W."/>
            <person name="Mata J.L."/>
            <person name="Ishikawa N.K."/>
            <person name="Vargas-Isla R."/>
            <person name="Ushijima S."/>
            <person name="Smith C.A."/>
            <person name="Ahrendt S."/>
            <person name="Andreopoulos W."/>
            <person name="He G."/>
            <person name="Labutti K."/>
            <person name="Lipzen A."/>
            <person name="Ng V."/>
            <person name="Sandor L."/>
            <person name="Barry K."/>
            <person name="Martinez A.T."/>
            <person name="Xiao Y."/>
            <person name="Gibbons J.G."/>
            <person name="Terashima K."/>
            <person name="Hibbett D.S."/>
            <person name="Grigoriev I.V."/>
        </authorList>
    </citation>
    <scope>NUCLEOTIDE SEQUENCE</scope>
    <source>
        <strain evidence="2">Sp2 HRB7682 ss15</strain>
    </source>
</reference>
<reference evidence="2" key="2">
    <citation type="journal article" date="2023" name="Proc. Natl. Acad. Sci. U.S.A.">
        <title>A global phylogenomic analysis of the shiitake genus Lentinula.</title>
        <authorList>
            <person name="Sierra-Patev S."/>
            <person name="Min B."/>
            <person name="Naranjo-Ortiz M."/>
            <person name="Looney B."/>
            <person name="Konkel Z."/>
            <person name="Slot J.C."/>
            <person name="Sakamoto Y."/>
            <person name="Steenwyk J.L."/>
            <person name="Rokas A."/>
            <person name="Carro J."/>
            <person name="Camarero S."/>
            <person name="Ferreira P."/>
            <person name="Molpeceres G."/>
            <person name="Ruiz-Duenas F.J."/>
            <person name="Serrano A."/>
            <person name="Henrissat B."/>
            <person name="Drula E."/>
            <person name="Hughes K.W."/>
            <person name="Mata J.L."/>
            <person name="Ishikawa N.K."/>
            <person name="Vargas-Isla R."/>
            <person name="Ushijima S."/>
            <person name="Smith C.A."/>
            <person name="Donoghue J."/>
            <person name="Ahrendt S."/>
            <person name="Andreopoulos W."/>
            <person name="He G."/>
            <person name="LaButti K."/>
            <person name="Lipzen A."/>
            <person name="Ng V."/>
            <person name="Riley R."/>
            <person name="Sandor L."/>
            <person name="Barry K."/>
            <person name="Martinez A.T."/>
            <person name="Xiao Y."/>
            <person name="Gibbons J.G."/>
            <person name="Terashima K."/>
            <person name="Grigoriev I.V."/>
            <person name="Hibbett D."/>
        </authorList>
    </citation>
    <scope>NUCLEOTIDE SEQUENCE</scope>
    <source>
        <strain evidence="2">Sp2 HRB7682 ss15</strain>
    </source>
</reference>
<gene>
    <name evidence="2" type="ORF">C8J55DRAFT_527161</name>
</gene>
<evidence type="ECO:0000313" key="2">
    <source>
        <dbReference type="EMBL" id="KAJ4466410.1"/>
    </source>
</evidence>
<dbReference type="AlphaFoldDB" id="A0A9W9DF19"/>
<accession>A0A9W9DF19</accession>
<dbReference type="EMBL" id="JANVFS010000045">
    <property type="protein sequence ID" value="KAJ4466410.1"/>
    <property type="molecule type" value="Genomic_DNA"/>
</dbReference>
<evidence type="ECO:0000313" key="3">
    <source>
        <dbReference type="Proteomes" id="UP001150238"/>
    </source>
</evidence>
<name>A0A9W9DF19_9AGAR</name>
<comment type="caution">
    <text evidence="2">The sequence shown here is derived from an EMBL/GenBank/DDBJ whole genome shotgun (WGS) entry which is preliminary data.</text>
</comment>
<feature type="chain" id="PRO_5040783846" evidence="1">
    <location>
        <begin position="19"/>
        <end position="166"/>
    </location>
</feature>
<keyword evidence="1" id="KW-0732">Signal</keyword>
<proteinExistence type="predicted"/>
<organism evidence="2 3">
    <name type="scientific">Lentinula lateritia</name>
    <dbReference type="NCBI Taxonomy" id="40482"/>
    <lineage>
        <taxon>Eukaryota</taxon>
        <taxon>Fungi</taxon>
        <taxon>Dikarya</taxon>
        <taxon>Basidiomycota</taxon>
        <taxon>Agaricomycotina</taxon>
        <taxon>Agaricomycetes</taxon>
        <taxon>Agaricomycetidae</taxon>
        <taxon>Agaricales</taxon>
        <taxon>Marasmiineae</taxon>
        <taxon>Omphalotaceae</taxon>
        <taxon>Lentinula</taxon>
    </lineage>
</organism>
<feature type="signal peptide" evidence="1">
    <location>
        <begin position="1"/>
        <end position="18"/>
    </location>
</feature>
<protein>
    <submittedName>
        <fullName evidence="2">Uncharacterized protein</fullName>
    </submittedName>
</protein>
<dbReference type="Proteomes" id="UP001150238">
    <property type="component" value="Unassembled WGS sequence"/>
</dbReference>